<dbReference type="InterPro" id="IPR011990">
    <property type="entry name" value="TPR-like_helical_dom_sf"/>
</dbReference>
<keyword evidence="3" id="KW-0698">rRNA processing</keyword>
<dbReference type="InterPro" id="IPR059164">
    <property type="entry name" value="HAT_PRP39_C"/>
</dbReference>
<comment type="similarity">
    <text evidence="2">Belongs to the UTP6 family.</text>
</comment>
<dbReference type="Proteomes" id="UP001283361">
    <property type="component" value="Unassembled WGS sequence"/>
</dbReference>
<comment type="caution">
    <text evidence="9">The sequence shown here is derived from an EMBL/GenBank/DDBJ whole genome shotgun (WGS) entry which is preliminary data.</text>
</comment>
<evidence type="ECO:0000313" key="9">
    <source>
        <dbReference type="EMBL" id="KAK3772087.1"/>
    </source>
</evidence>
<name>A0AAE0ZMV5_9GAST</name>
<dbReference type="GO" id="GO:0030515">
    <property type="term" value="F:snoRNA binding"/>
    <property type="evidence" value="ECO:0007669"/>
    <property type="project" value="InterPro"/>
</dbReference>
<organism evidence="9 10">
    <name type="scientific">Elysia crispata</name>
    <name type="common">lettuce slug</name>
    <dbReference type="NCBI Taxonomy" id="231223"/>
    <lineage>
        <taxon>Eukaryota</taxon>
        <taxon>Metazoa</taxon>
        <taxon>Spiralia</taxon>
        <taxon>Lophotrochozoa</taxon>
        <taxon>Mollusca</taxon>
        <taxon>Gastropoda</taxon>
        <taxon>Heterobranchia</taxon>
        <taxon>Euthyneura</taxon>
        <taxon>Panpulmonata</taxon>
        <taxon>Sacoglossa</taxon>
        <taxon>Placobranchoidea</taxon>
        <taxon>Plakobranchidae</taxon>
        <taxon>Elysia</taxon>
    </lineage>
</organism>
<dbReference type="GO" id="GO:0000462">
    <property type="term" value="P:maturation of SSU-rRNA from tricistronic rRNA transcript (SSU-rRNA, 5.8S rRNA, LSU-rRNA)"/>
    <property type="evidence" value="ECO:0007669"/>
    <property type="project" value="InterPro"/>
</dbReference>
<evidence type="ECO:0000256" key="1">
    <source>
        <dbReference type="ARBA" id="ARBA00004604"/>
    </source>
</evidence>
<comment type="subcellular location">
    <subcellularLocation>
        <location evidence="1">Nucleus</location>
        <location evidence="1">Nucleolus</location>
    </subcellularLocation>
</comment>
<dbReference type="PANTHER" id="PTHR23271:SF1">
    <property type="entry name" value="U3 SMALL NUCLEOLAR RNA-ASSOCIATED PROTEIN 6 HOMOLOG"/>
    <property type="match status" value="1"/>
</dbReference>
<dbReference type="SMART" id="SM00386">
    <property type="entry name" value="HAT"/>
    <property type="match status" value="2"/>
</dbReference>
<keyword evidence="10" id="KW-1185">Reference proteome</keyword>
<feature type="domain" description="U3 small nucleolar RNA-associated protein 6 N-terminal" evidence="8">
    <location>
        <begin position="9"/>
        <end position="89"/>
    </location>
</feature>
<dbReference type="PANTHER" id="PTHR23271">
    <property type="entry name" value="HEPATOCELLULAR CARCINOMA-ASSOCIATED ANTIGEN 66"/>
    <property type="match status" value="1"/>
</dbReference>
<dbReference type="GO" id="GO:0034388">
    <property type="term" value="C:Pwp2p-containing subcomplex of 90S preribosome"/>
    <property type="evidence" value="ECO:0007669"/>
    <property type="project" value="TreeGrafter"/>
</dbReference>
<evidence type="ECO:0000256" key="2">
    <source>
        <dbReference type="ARBA" id="ARBA00010734"/>
    </source>
</evidence>
<evidence type="ECO:0000256" key="3">
    <source>
        <dbReference type="ARBA" id="ARBA00022552"/>
    </source>
</evidence>
<proteinExistence type="inferred from homology"/>
<gene>
    <name evidence="9" type="ORF">RRG08_008324</name>
</gene>
<evidence type="ECO:0000256" key="5">
    <source>
        <dbReference type="ARBA" id="ARBA00022737"/>
    </source>
</evidence>
<dbReference type="AlphaFoldDB" id="A0AAE0ZMV5"/>
<evidence type="ECO:0000313" key="10">
    <source>
        <dbReference type="Proteomes" id="UP001283361"/>
    </source>
</evidence>
<dbReference type="InterPro" id="IPR013949">
    <property type="entry name" value="Utp6"/>
</dbReference>
<dbReference type="Pfam" id="PF08640">
    <property type="entry name" value="U3_assoc_6"/>
    <property type="match status" value="1"/>
</dbReference>
<accession>A0AAE0ZMV5</accession>
<sequence>MAEYVHQTLEEMIPELEEMNRVGLFTVKETKTILKKREGHEYKLRQLTKTKESYLNYIQYETKLLELLKFRRKKTGQGNLKKGIEKAIADRIHQLYRMLTTRFKECVEFWEMHIDFSKQMNEKAYVTRLYEQALKLHARNEDLWLKAARWENSQEGNGNPHQARTVLLKGRRTNPDSEAIFLQMFLFELQLGRQVAKRKVILGLVEESQEKEKEEKVCESEFKLAEIVYRNGLDIFPDRPDIHLKMLNLCCCLSEAPGLQHKIVSDLQYMYPDTPQVWNALALRHLNNIKNSSKAQVSEALARCVKVYEETLENLQTDVDTGVAMSVSRVSLSQLQSARVGL</sequence>
<protein>
    <recommendedName>
        <fullName evidence="8">U3 small nucleolar RNA-associated protein 6 N-terminal domain-containing protein</fullName>
    </recommendedName>
</protein>
<evidence type="ECO:0000256" key="7">
    <source>
        <dbReference type="ARBA" id="ARBA00023242"/>
    </source>
</evidence>
<keyword evidence="6" id="KW-0508">mRNA splicing</keyword>
<keyword evidence="7" id="KW-0539">Nucleus</keyword>
<keyword evidence="5" id="KW-0677">Repeat</keyword>
<dbReference type="SUPFAM" id="SSF48452">
    <property type="entry name" value="TPR-like"/>
    <property type="match status" value="1"/>
</dbReference>
<dbReference type="InterPro" id="IPR055347">
    <property type="entry name" value="UTP6_N"/>
</dbReference>
<dbReference type="Gene3D" id="1.25.40.10">
    <property type="entry name" value="Tetratricopeptide repeat domain"/>
    <property type="match status" value="1"/>
</dbReference>
<evidence type="ECO:0000259" key="8">
    <source>
        <dbReference type="Pfam" id="PF08640"/>
    </source>
</evidence>
<dbReference type="EMBL" id="JAWDGP010003662">
    <property type="protein sequence ID" value="KAK3772087.1"/>
    <property type="molecule type" value="Genomic_DNA"/>
</dbReference>
<keyword evidence="4" id="KW-0507">mRNA processing</keyword>
<evidence type="ECO:0000256" key="4">
    <source>
        <dbReference type="ARBA" id="ARBA00022664"/>
    </source>
</evidence>
<reference evidence="9" key="1">
    <citation type="journal article" date="2023" name="G3 (Bethesda)">
        <title>A reference genome for the long-term kleptoplast-retaining sea slug Elysia crispata morphotype clarki.</title>
        <authorList>
            <person name="Eastman K.E."/>
            <person name="Pendleton A.L."/>
            <person name="Shaikh M.A."/>
            <person name="Suttiyut T."/>
            <person name="Ogas R."/>
            <person name="Tomko P."/>
            <person name="Gavelis G."/>
            <person name="Widhalm J.R."/>
            <person name="Wisecaver J.H."/>
        </authorList>
    </citation>
    <scope>NUCLEOTIDE SEQUENCE</scope>
    <source>
        <strain evidence="9">ECLA1</strain>
    </source>
</reference>
<dbReference type="GO" id="GO:0032040">
    <property type="term" value="C:small-subunit processome"/>
    <property type="evidence" value="ECO:0007669"/>
    <property type="project" value="TreeGrafter"/>
</dbReference>
<dbReference type="InterPro" id="IPR003107">
    <property type="entry name" value="HAT"/>
</dbReference>
<evidence type="ECO:0000256" key="6">
    <source>
        <dbReference type="ARBA" id="ARBA00023187"/>
    </source>
</evidence>
<dbReference type="Pfam" id="PF23241">
    <property type="entry name" value="HAT_PRP39_C"/>
    <property type="match status" value="1"/>
</dbReference>